<dbReference type="InterPro" id="IPR003594">
    <property type="entry name" value="HATPase_dom"/>
</dbReference>
<comment type="caution">
    <text evidence="7">The sequence shown here is derived from an EMBL/GenBank/DDBJ whole genome shotgun (WGS) entry which is preliminary data.</text>
</comment>
<proteinExistence type="inferred from homology"/>
<dbReference type="RefSeq" id="WP_324697124.1">
    <property type="nucleotide sequence ID" value="NZ_JAYMYJ010000142.1"/>
</dbReference>
<feature type="domain" description="Histidine kinase/HSP90-like ATPase" evidence="6">
    <location>
        <begin position="30"/>
        <end position="187"/>
    </location>
</feature>
<dbReference type="SMART" id="SM00387">
    <property type="entry name" value="HATPase_c"/>
    <property type="match status" value="1"/>
</dbReference>
<evidence type="ECO:0000256" key="2">
    <source>
        <dbReference type="ARBA" id="ARBA00022741"/>
    </source>
</evidence>
<protein>
    <recommendedName>
        <fullName evidence="5">Chaperone protein HtpG</fullName>
    </recommendedName>
    <alternativeName>
        <fullName evidence="5">Heat shock protein HtpG</fullName>
    </alternativeName>
    <alternativeName>
        <fullName evidence="5">High temperature protein G</fullName>
    </alternativeName>
</protein>
<reference evidence="7 8" key="2">
    <citation type="submission" date="2024-01" db="EMBL/GenBank/DDBJ databases">
        <authorList>
            <person name="Xie X."/>
        </authorList>
    </citation>
    <scope>NUCLEOTIDE SEQUENCE [LARGE SCALE GENOMIC DNA]</scope>
    <source>
        <strain evidence="7">SCUT-1</strain>
    </source>
</reference>
<dbReference type="InterPro" id="IPR037196">
    <property type="entry name" value="HSP90_C"/>
</dbReference>
<sequence>MTDSANKENMQFQTEVNQLLHLMIHSLYSNKEIFLRELISNGSDACDKLRFEAIGNDSLYENDGDLRVEVEFDSQAGTVTVRDNGIGMSRDEVVTNIGTIAKSGTKEFLSKLTGDQQKDSHLIGQFGVGFYSSFIVADKVTLTTRRAGTAASEGVRWESDAQSGYTLEQVDKTTRGTEIVLHLKEEEKLLADGWRLRNIIRQYSDHIPLPVNMRKQEEGKQTEEWETVNKANALWTRSKSDVKEEEYQEFYKHVSHDWEDALAWSHNRVEGKYEYTSLLYLPSKAPFDLFDRDHNHGLKLYVQRVFIMEDKENKLMPRYLRFVRGVLDSNDLPLNVSREILQGNKVIESMKSGSVKKILGLLENMAANEPEKYQKFWKEFGRVLKEGPGEDFSNREEIAKLLRFSSTLDDNTEQKVSLPDYIARMKEGQDKIYYITADTHTAAKNSPHLEVFRKKGIEVLLLSDRVDEWLVQHLMEFDGKSLQSVAKGDLDLSKLETEEDKQEQEKVEAEARNIVEHIKKVLAEKVEDVKVSHRLTSSPSCIVLGEHDMALYMQQLLKQAGHEMPVNKPVLEINPTHPLLKRMEAETDDDRFAEWSSVLLDQAILAEGGQLEDPAGFVHRLNSLMLAMA</sequence>
<keyword evidence="5" id="KW-0346">Stress response</keyword>
<dbReference type="CDD" id="cd16927">
    <property type="entry name" value="HATPase_Hsp90-like"/>
    <property type="match status" value="1"/>
</dbReference>
<dbReference type="Pfam" id="PF13589">
    <property type="entry name" value="HATPase_c_3"/>
    <property type="match status" value="1"/>
</dbReference>
<dbReference type="InterPro" id="IPR001404">
    <property type="entry name" value="Hsp90_fam"/>
</dbReference>
<keyword evidence="8" id="KW-1185">Reference proteome</keyword>
<feature type="region of interest" description="C" evidence="5">
    <location>
        <begin position="556"/>
        <end position="629"/>
    </location>
</feature>
<organism evidence="7 8">
    <name type="scientific">Candidatus Thiothrix phosphatis</name>
    <dbReference type="NCBI Taxonomy" id="3112415"/>
    <lineage>
        <taxon>Bacteria</taxon>
        <taxon>Pseudomonadati</taxon>
        <taxon>Pseudomonadota</taxon>
        <taxon>Gammaproteobacteria</taxon>
        <taxon>Thiotrichales</taxon>
        <taxon>Thiotrichaceae</taxon>
        <taxon>Thiothrix</taxon>
    </lineage>
</organism>
<evidence type="ECO:0000259" key="6">
    <source>
        <dbReference type="SMART" id="SM00387"/>
    </source>
</evidence>
<dbReference type="InterPro" id="IPR020568">
    <property type="entry name" value="Ribosomal_Su5_D2-typ_SF"/>
</dbReference>
<accession>A0ABU6D0T7</accession>
<evidence type="ECO:0000313" key="8">
    <source>
        <dbReference type="Proteomes" id="UP001308005"/>
    </source>
</evidence>
<keyword evidence="3 5" id="KW-0067">ATP-binding</keyword>
<dbReference type="InterPro" id="IPR020575">
    <property type="entry name" value="Hsp90_N"/>
</dbReference>
<comment type="similarity">
    <text evidence="1 5">Belongs to the heat shock protein 90 family.</text>
</comment>
<feature type="region of interest" description="A; substrate-binding" evidence="5">
    <location>
        <begin position="1"/>
        <end position="338"/>
    </location>
</feature>
<dbReference type="Proteomes" id="UP001308005">
    <property type="component" value="Unassembled WGS sequence"/>
</dbReference>
<gene>
    <name evidence="5 7" type="primary">htpG</name>
    <name evidence="7" type="ORF">VSS37_17030</name>
</gene>
<dbReference type="Gene3D" id="1.20.120.790">
    <property type="entry name" value="Heat shock protein 90, C-terminal domain"/>
    <property type="match status" value="1"/>
</dbReference>
<dbReference type="InterPro" id="IPR036890">
    <property type="entry name" value="HATPase_C_sf"/>
</dbReference>
<dbReference type="SUPFAM" id="SSF55874">
    <property type="entry name" value="ATPase domain of HSP90 chaperone/DNA topoisomerase II/histidine kinase"/>
    <property type="match status" value="1"/>
</dbReference>
<dbReference type="PRINTS" id="PR00775">
    <property type="entry name" value="HEATSHOCK90"/>
</dbReference>
<evidence type="ECO:0000256" key="4">
    <source>
        <dbReference type="ARBA" id="ARBA00023186"/>
    </source>
</evidence>
<dbReference type="HAMAP" id="MF_00505">
    <property type="entry name" value="HSP90"/>
    <property type="match status" value="1"/>
</dbReference>
<evidence type="ECO:0000256" key="1">
    <source>
        <dbReference type="ARBA" id="ARBA00008239"/>
    </source>
</evidence>
<comment type="function">
    <text evidence="5">Molecular chaperone. Has ATPase activity.</text>
</comment>
<evidence type="ECO:0000256" key="3">
    <source>
        <dbReference type="ARBA" id="ARBA00022840"/>
    </source>
</evidence>
<comment type="caution">
    <text evidence="5">Lacks conserved residue(s) required for the propagation of feature annotation.</text>
</comment>
<evidence type="ECO:0000313" key="7">
    <source>
        <dbReference type="EMBL" id="MEB4592690.1"/>
    </source>
</evidence>
<dbReference type="SUPFAM" id="SSF110942">
    <property type="entry name" value="HSP90 C-terminal domain"/>
    <property type="match status" value="1"/>
</dbReference>
<comment type="subcellular location">
    <subcellularLocation>
        <location evidence="5">Cytoplasm</location>
    </subcellularLocation>
</comment>
<dbReference type="Gene3D" id="3.40.50.11260">
    <property type="match status" value="1"/>
</dbReference>
<keyword evidence="2 5" id="KW-0547">Nucleotide-binding</keyword>
<keyword evidence="5" id="KW-0963">Cytoplasm</keyword>
<dbReference type="PIRSF" id="PIRSF002583">
    <property type="entry name" value="Hsp90"/>
    <property type="match status" value="1"/>
</dbReference>
<name>A0ABU6D0T7_9GAMM</name>
<reference evidence="8" key="1">
    <citation type="submission" date="2023-07" db="EMBL/GenBank/DDBJ databases">
        <title>The carbon used by Thiothrix.</title>
        <authorList>
            <person name="Chen L."/>
        </authorList>
    </citation>
    <scope>NUCLEOTIDE SEQUENCE [LARGE SCALE GENOMIC DNA]</scope>
</reference>
<dbReference type="PROSITE" id="PS00298">
    <property type="entry name" value="HSP90"/>
    <property type="match status" value="1"/>
</dbReference>
<dbReference type="Pfam" id="PF00183">
    <property type="entry name" value="HSP90"/>
    <property type="match status" value="1"/>
</dbReference>
<comment type="subunit">
    <text evidence="5">Homodimer.</text>
</comment>
<dbReference type="EMBL" id="JAYMYJ010000142">
    <property type="protein sequence ID" value="MEB4592690.1"/>
    <property type="molecule type" value="Genomic_DNA"/>
</dbReference>
<dbReference type="Gene3D" id="3.30.230.80">
    <property type="match status" value="1"/>
</dbReference>
<evidence type="ECO:0000256" key="5">
    <source>
        <dbReference type="HAMAP-Rule" id="MF_00505"/>
    </source>
</evidence>
<keyword evidence="4 5" id="KW-0143">Chaperone</keyword>
<dbReference type="Gene3D" id="3.30.565.10">
    <property type="entry name" value="Histidine kinase-like ATPase, C-terminal domain"/>
    <property type="match status" value="1"/>
</dbReference>
<dbReference type="SUPFAM" id="SSF54211">
    <property type="entry name" value="Ribosomal protein S5 domain 2-like"/>
    <property type="match status" value="1"/>
</dbReference>
<dbReference type="InterPro" id="IPR019805">
    <property type="entry name" value="Heat_shock_protein_90_CS"/>
</dbReference>
<dbReference type="PANTHER" id="PTHR11528">
    <property type="entry name" value="HEAT SHOCK PROTEIN 90 FAMILY MEMBER"/>
    <property type="match status" value="1"/>
</dbReference>
<dbReference type="NCBIfam" id="NF003555">
    <property type="entry name" value="PRK05218.1"/>
    <property type="match status" value="1"/>
</dbReference>